<dbReference type="AlphaFoldDB" id="A0A382JVX3"/>
<dbReference type="CDD" id="cd07989">
    <property type="entry name" value="LPLAT_AGPAT-like"/>
    <property type="match status" value="1"/>
</dbReference>
<accession>A0A382JVX3</accession>
<name>A0A382JVX3_9ZZZZ</name>
<keyword evidence="1" id="KW-0808">Transferase</keyword>
<organism evidence="4">
    <name type="scientific">marine metagenome</name>
    <dbReference type="NCBI Taxonomy" id="408172"/>
    <lineage>
        <taxon>unclassified sequences</taxon>
        <taxon>metagenomes</taxon>
        <taxon>ecological metagenomes</taxon>
    </lineage>
</organism>
<feature type="domain" description="Phospholipid/glycerol acyltransferase" evidence="3">
    <location>
        <begin position="11"/>
        <end position="123"/>
    </location>
</feature>
<evidence type="ECO:0000259" key="3">
    <source>
        <dbReference type="SMART" id="SM00563"/>
    </source>
</evidence>
<dbReference type="SMART" id="SM00563">
    <property type="entry name" value="PlsC"/>
    <property type="match status" value="1"/>
</dbReference>
<dbReference type="GO" id="GO:0006654">
    <property type="term" value="P:phosphatidic acid biosynthetic process"/>
    <property type="evidence" value="ECO:0007669"/>
    <property type="project" value="TreeGrafter"/>
</dbReference>
<reference evidence="4" key="1">
    <citation type="submission" date="2018-05" db="EMBL/GenBank/DDBJ databases">
        <authorList>
            <person name="Lanie J.A."/>
            <person name="Ng W.-L."/>
            <person name="Kazmierczak K.M."/>
            <person name="Andrzejewski T.M."/>
            <person name="Davidsen T.M."/>
            <person name="Wayne K.J."/>
            <person name="Tettelin H."/>
            <person name="Glass J.I."/>
            <person name="Rusch D."/>
            <person name="Podicherti R."/>
            <person name="Tsui H.-C.T."/>
            <person name="Winkler M.E."/>
        </authorList>
    </citation>
    <scope>NUCLEOTIDE SEQUENCE</scope>
</reference>
<evidence type="ECO:0000256" key="1">
    <source>
        <dbReference type="ARBA" id="ARBA00022679"/>
    </source>
</evidence>
<evidence type="ECO:0000256" key="2">
    <source>
        <dbReference type="ARBA" id="ARBA00023315"/>
    </source>
</evidence>
<keyword evidence="2" id="KW-0012">Acyltransferase</keyword>
<dbReference type="InterPro" id="IPR002123">
    <property type="entry name" value="Plipid/glycerol_acylTrfase"/>
</dbReference>
<dbReference type="PANTHER" id="PTHR10434">
    <property type="entry name" value="1-ACYL-SN-GLYCEROL-3-PHOSPHATE ACYLTRANSFERASE"/>
    <property type="match status" value="1"/>
</dbReference>
<feature type="non-terminal residue" evidence="4">
    <location>
        <position position="1"/>
    </location>
</feature>
<evidence type="ECO:0000313" key="4">
    <source>
        <dbReference type="EMBL" id="SVC16038.1"/>
    </source>
</evidence>
<protein>
    <recommendedName>
        <fullName evidence="3">Phospholipid/glycerol acyltransferase domain-containing protein</fullName>
    </recommendedName>
</protein>
<proteinExistence type="predicted"/>
<dbReference type="PANTHER" id="PTHR10434:SF11">
    <property type="entry name" value="1-ACYL-SN-GLYCEROL-3-PHOSPHATE ACYLTRANSFERASE"/>
    <property type="match status" value="1"/>
</dbReference>
<sequence>GKENIPPKGPLLVVCNHLSNADPPIVMMAFNRQLFSLAKKELFANIISRWFFSTVGAFPVNRNGNDRLALRWVIQGLSQDKAIIIFPEGNRSKSGAMIKASPGIGYLAIKSQAPILPVAVTGSEKIKQIWRLPFPFCSLKVRIGTAFTIPYIEGRLNGPLIQDIADTIMIRIADLLPPNYRGSYSS</sequence>
<dbReference type="SUPFAM" id="SSF69593">
    <property type="entry name" value="Glycerol-3-phosphate (1)-acyltransferase"/>
    <property type="match status" value="1"/>
</dbReference>
<dbReference type="GO" id="GO:0003841">
    <property type="term" value="F:1-acylglycerol-3-phosphate O-acyltransferase activity"/>
    <property type="evidence" value="ECO:0007669"/>
    <property type="project" value="TreeGrafter"/>
</dbReference>
<dbReference type="EMBL" id="UINC01076662">
    <property type="protein sequence ID" value="SVC16038.1"/>
    <property type="molecule type" value="Genomic_DNA"/>
</dbReference>
<gene>
    <name evidence="4" type="ORF">METZ01_LOCUS268892</name>
</gene>
<dbReference type="Pfam" id="PF01553">
    <property type="entry name" value="Acyltransferase"/>
    <property type="match status" value="1"/>
</dbReference>